<accession>A0AA41HDD2</accession>
<dbReference type="Pfam" id="PF01593">
    <property type="entry name" value="Amino_oxidase"/>
    <property type="match status" value="1"/>
</dbReference>
<comment type="caution">
    <text evidence="2">The sequence shown here is derived from an EMBL/GenBank/DDBJ whole genome shotgun (WGS) entry which is preliminary data.</text>
</comment>
<keyword evidence="3" id="KW-0560">Oxidoreductase</keyword>
<dbReference type="EMBL" id="JALJZU010000005">
    <property type="protein sequence ID" value="MCP2009247.1"/>
    <property type="molecule type" value="Genomic_DNA"/>
</dbReference>
<sequence length="435" mass="48488">MTNYSDICIIGAGIGGLTCATRLIRAAISKHLRIRVFDLNAAVGGRIQSRKIDGEEIAELGAARYSPQLHPNFQQLMQGSELPHAVYPFTEAVFHERVQEQLKATLLSLSKMVKEHPHDSFLQFVSHYLGAAEATRIIMATGYDALLLPIVSPAMAYDIIKKHPETQSITENAANEWLYATDGYGQLLSQLQGEAQAGGVQFELGHRLLSVEKSGAEHVLAFNHMGERRVHRARHLVMAVPPTAMARLNLDLRSGWSAFQYDSLPLFKGFLTFDQAWWQALGLTDKVLMAENPLRKIYFKGDKYLLFYTDSHSATYWRDCLTQGEDVYLEHVRRHLEEVLPLNGQPLPPIKGHFYKHWPHGVEFCMDTDADHPAALLHQDGIIACSDAYTSHCGWMEGSLISARHASQLLLDRLSQQGGAANDAKAFDTSTAEGV</sequence>
<dbReference type="Proteomes" id="UP001162889">
    <property type="component" value="Unassembled WGS sequence"/>
</dbReference>
<evidence type="ECO:0000313" key="2">
    <source>
        <dbReference type="EMBL" id="MBV6324541.1"/>
    </source>
</evidence>
<keyword evidence="5" id="KW-1185">Reference proteome</keyword>
<dbReference type="InterPro" id="IPR050464">
    <property type="entry name" value="Zeta_carotene_desat/Oxidored"/>
</dbReference>
<dbReference type="Proteomes" id="UP001155901">
    <property type="component" value="Unassembled WGS sequence"/>
</dbReference>
<dbReference type="RefSeq" id="WP_217945461.1">
    <property type="nucleotide sequence ID" value="NZ_JAHTGR010000018.1"/>
</dbReference>
<gene>
    <name evidence="2" type="ORF">KVP70_26795</name>
    <name evidence="3" type="ORF">L1274_002960</name>
</gene>
<reference evidence="2" key="1">
    <citation type="submission" date="2021-07" db="EMBL/GenBank/DDBJ databases">
        <title>Characterization of violacein-producing bacteria and related species.</title>
        <authorList>
            <person name="Wilson H.S."/>
            <person name="De Leon M.E."/>
        </authorList>
    </citation>
    <scope>NUCLEOTIDE SEQUENCE</scope>
    <source>
        <strain evidence="2">HSC-15S17</strain>
    </source>
</reference>
<dbReference type="GO" id="GO:0097621">
    <property type="term" value="F:monoamine oxidase activity"/>
    <property type="evidence" value="ECO:0007669"/>
    <property type="project" value="UniProtKB-EC"/>
</dbReference>
<dbReference type="EMBL" id="JAHTGR010000018">
    <property type="protein sequence ID" value="MBV6324541.1"/>
    <property type="molecule type" value="Genomic_DNA"/>
</dbReference>
<organism evidence="2 4">
    <name type="scientific">Duganella violaceipulchra</name>
    <dbReference type="NCBI Taxonomy" id="2849652"/>
    <lineage>
        <taxon>Bacteria</taxon>
        <taxon>Pseudomonadati</taxon>
        <taxon>Pseudomonadota</taxon>
        <taxon>Betaproteobacteria</taxon>
        <taxon>Burkholderiales</taxon>
        <taxon>Oxalobacteraceae</taxon>
        <taxon>Telluria group</taxon>
        <taxon>Duganella</taxon>
    </lineage>
</organism>
<feature type="domain" description="Amine oxidase" evidence="1">
    <location>
        <begin position="14"/>
        <end position="410"/>
    </location>
</feature>
<name>A0AA41HDD2_9BURK</name>
<evidence type="ECO:0000313" key="4">
    <source>
        <dbReference type="Proteomes" id="UP001155901"/>
    </source>
</evidence>
<dbReference type="PANTHER" id="PTHR42923">
    <property type="entry name" value="PROTOPORPHYRINOGEN OXIDASE"/>
    <property type="match status" value="1"/>
</dbReference>
<dbReference type="AlphaFoldDB" id="A0AA41HDD2"/>
<reference evidence="3" key="2">
    <citation type="submission" date="2022-03" db="EMBL/GenBank/DDBJ databases">
        <title>Genome Encyclopedia of Bacteria and Archaea VI: Functional Genomics of Type Strains.</title>
        <authorList>
            <person name="Whitman W."/>
        </authorList>
    </citation>
    <scope>NUCLEOTIDE SEQUENCE</scope>
    <source>
        <strain evidence="3">HSC-15S17</strain>
    </source>
</reference>
<proteinExistence type="predicted"/>
<dbReference type="EC" id="1.4.3.4" evidence="3"/>
<dbReference type="InterPro" id="IPR002937">
    <property type="entry name" value="Amino_oxidase"/>
</dbReference>
<evidence type="ECO:0000313" key="5">
    <source>
        <dbReference type="Proteomes" id="UP001162889"/>
    </source>
</evidence>
<evidence type="ECO:0000313" key="3">
    <source>
        <dbReference type="EMBL" id="MCP2009247.1"/>
    </source>
</evidence>
<protein>
    <submittedName>
        <fullName evidence="2">FAD-dependent oxidoreductase</fullName>
    </submittedName>
    <submittedName>
        <fullName evidence="3">Monoamine oxidase</fullName>
        <ecNumber evidence="3">1.4.3.4</ecNumber>
    </submittedName>
</protein>
<evidence type="ECO:0000259" key="1">
    <source>
        <dbReference type="Pfam" id="PF01593"/>
    </source>
</evidence>